<gene>
    <name evidence="2" type="ORF">JVT61DRAFT_7860</name>
</gene>
<dbReference type="Proteomes" id="UP000683000">
    <property type="component" value="Unassembled WGS sequence"/>
</dbReference>
<evidence type="ECO:0000313" key="3">
    <source>
        <dbReference type="Proteomes" id="UP000683000"/>
    </source>
</evidence>
<evidence type="ECO:0000313" key="2">
    <source>
        <dbReference type="EMBL" id="KAG6372390.1"/>
    </source>
</evidence>
<feature type="compositionally biased region" description="Basic and acidic residues" evidence="1">
    <location>
        <begin position="209"/>
        <end position="219"/>
    </location>
</feature>
<dbReference type="EMBL" id="JAGFBS010000028">
    <property type="protein sequence ID" value="KAG6372390.1"/>
    <property type="molecule type" value="Genomic_DNA"/>
</dbReference>
<comment type="caution">
    <text evidence="2">The sequence shown here is derived from an EMBL/GenBank/DDBJ whole genome shotgun (WGS) entry which is preliminary data.</text>
</comment>
<feature type="region of interest" description="Disordered" evidence="1">
    <location>
        <begin position="209"/>
        <end position="272"/>
    </location>
</feature>
<feature type="region of interest" description="Disordered" evidence="1">
    <location>
        <begin position="79"/>
        <end position="106"/>
    </location>
</feature>
<feature type="compositionally biased region" description="Polar residues" evidence="1">
    <location>
        <begin position="84"/>
        <end position="93"/>
    </location>
</feature>
<dbReference type="AlphaFoldDB" id="A0A8I2YIC0"/>
<feature type="compositionally biased region" description="Polar residues" evidence="1">
    <location>
        <begin position="25"/>
        <end position="39"/>
    </location>
</feature>
<feature type="compositionally biased region" description="Polar residues" evidence="1">
    <location>
        <begin position="168"/>
        <end position="177"/>
    </location>
</feature>
<feature type="region of interest" description="Disordered" evidence="1">
    <location>
        <begin position="147"/>
        <end position="178"/>
    </location>
</feature>
<name>A0A8I2YIC0_9AGAM</name>
<keyword evidence="3" id="KW-1185">Reference proteome</keyword>
<proteinExistence type="predicted"/>
<evidence type="ECO:0000256" key="1">
    <source>
        <dbReference type="SAM" id="MobiDB-lite"/>
    </source>
</evidence>
<feature type="region of interest" description="Disordered" evidence="1">
    <location>
        <begin position="1"/>
        <end position="64"/>
    </location>
</feature>
<accession>A0A8I2YIC0</accession>
<protein>
    <submittedName>
        <fullName evidence="2">Uncharacterized protein</fullName>
    </submittedName>
</protein>
<organism evidence="2 3">
    <name type="scientific">Boletus reticuloceps</name>
    <dbReference type="NCBI Taxonomy" id="495285"/>
    <lineage>
        <taxon>Eukaryota</taxon>
        <taxon>Fungi</taxon>
        <taxon>Dikarya</taxon>
        <taxon>Basidiomycota</taxon>
        <taxon>Agaricomycotina</taxon>
        <taxon>Agaricomycetes</taxon>
        <taxon>Agaricomycetidae</taxon>
        <taxon>Boletales</taxon>
        <taxon>Boletineae</taxon>
        <taxon>Boletaceae</taxon>
        <taxon>Boletoideae</taxon>
        <taxon>Boletus</taxon>
    </lineage>
</organism>
<reference evidence="2" key="1">
    <citation type="submission" date="2021-03" db="EMBL/GenBank/DDBJ databases">
        <title>Evolutionary innovations through gain and loss of genes in the ectomycorrhizal Boletales.</title>
        <authorList>
            <person name="Wu G."/>
            <person name="Miyauchi S."/>
            <person name="Morin E."/>
            <person name="Yang Z.-L."/>
            <person name="Xu J."/>
            <person name="Martin F.M."/>
        </authorList>
    </citation>
    <scope>NUCLEOTIDE SEQUENCE</scope>
    <source>
        <strain evidence="2">BR01</strain>
    </source>
</reference>
<feature type="compositionally biased region" description="Basic and acidic residues" evidence="1">
    <location>
        <begin position="1"/>
        <end position="12"/>
    </location>
</feature>
<sequence>MATSTKVHDSEVPHAATMQPPKCQPTCQTGGRMTDGRSTATEDHHTAMVQPQIPQTTSRRVREETADVENLYAMCAKPTLPVDRSQNPETASQYVHEETTGVANSNASHAKLTRTAGTSHDPPDEPLEEQAWDWVNEIDEVAEMAGGEGERAVEARGQGAGAMDATRKSPTVLYSESDSGDMEINHMCATPEETCNDHGKVVKTIDEEKRASDAPHEPNEAASKARPPPPPFSKPVSESLEGEQEGQTVIETTDKEELQGIIDNPDDTVNDPSERIGHLLACMHSTDAQKVDTAPGQIVELGNTMGMRME</sequence>